<protein>
    <recommendedName>
        <fullName evidence="7">DNA 3'-5' helicase</fullName>
        <ecNumber evidence="7">5.6.2.4</ecNumber>
    </recommendedName>
</protein>
<dbReference type="EC" id="5.6.2.4" evidence="7"/>
<feature type="region of interest" description="Disordered" evidence="8">
    <location>
        <begin position="1"/>
        <end position="36"/>
    </location>
</feature>
<evidence type="ECO:0000256" key="5">
    <source>
        <dbReference type="ARBA" id="ARBA00023235"/>
    </source>
</evidence>
<keyword evidence="5" id="KW-0413">Isomerase</keyword>
<dbReference type="GO" id="GO:0005694">
    <property type="term" value="C:chromosome"/>
    <property type="evidence" value="ECO:0007669"/>
    <property type="project" value="TreeGrafter"/>
</dbReference>
<evidence type="ECO:0000256" key="4">
    <source>
        <dbReference type="ARBA" id="ARBA00023125"/>
    </source>
</evidence>
<keyword evidence="10" id="KW-0347">Helicase</keyword>
<dbReference type="AlphaFoldDB" id="A0A1Q9F022"/>
<keyword evidence="4" id="KW-0238">DNA-binding</keyword>
<evidence type="ECO:0000259" key="9">
    <source>
        <dbReference type="PROSITE" id="PS51194"/>
    </source>
</evidence>
<dbReference type="PANTHER" id="PTHR13710">
    <property type="entry name" value="DNA HELICASE RECQ FAMILY MEMBER"/>
    <property type="match status" value="1"/>
</dbReference>
<dbReference type="Gene3D" id="2.130.10.30">
    <property type="entry name" value="Regulator of chromosome condensation 1/beta-lactamase-inhibitor protein II"/>
    <property type="match status" value="2"/>
</dbReference>
<comment type="catalytic activity">
    <reaction evidence="6">
        <text>Couples ATP hydrolysis with the unwinding of duplex DNA by translocating in the 3'-5' direction.</text>
        <dbReference type="EC" id="5.6.2.4"/>
    </reaction>
</comment>
<dbReference type="SUPFAM" id="SSF52540">
    <property type="entry name" value="P-loop containing nucleoside triphosphate hydrolases"/>
    <property type="match status" value="2"/>
</dbReference>
<dbReference type="SUPFAM" id="SSF50985">
    <property type="entry name" value="RCC1/BLIP-II"/>
    <property type="match status" value="2"/>
</dbReference>
<dbReference type="Gene3D" id="3.40.50.300">
    <property type="entry name" value="P-loop containing nucleotide triphosphate hydrolases"/>
    <property type="match status" value="3"/>
</dbReference>
<dbReference type="GO" id="GO:0009378">
    <property type="term" value="F:four-way junction helicase activity"/>
    <property type="evidence" value="ECO:0007669"/>
    <property type="project" value="TreeGrafter"/>
</dbReference>
<dbReference type="GO" id="GO:0005737">
    <property type="term" value="C:cytoplasm"/>
    <property type="evidence" value="ECO:0007669"/>
    <property type="project" value="TreeGrafter"/>
</dbReference>
<keyword evidence="2" id="KW-0547">Nucleotide-binding</keyword>
<keyword evidence="10" id="KW-0378">Hydrolase</keyword>
<dbReference type="InterPro" id="IPR011545">
    <property type="entry name" value="DEAD/DEAH_box_helicase_dom"/>
</dbReference>
<evidence type="ECO:0000313" key="10">
    <source>
        <dbReference type="EMBL" id="OLQ13015.1"/>
    </source>
</evidence>
<reference evidence="10 11" key="1">
    <citation type="submission" date="2016-02" db="EMBL/GenBank/DDBJ databases">
        <title>Genome analysis of coral dinoflagellate symbionts highlights evolutionary adaptations to a symbiotic lifestyle.</title>
        <authorList>
            <person name="Aranda M."/>
            <person name="Li Y."/>
            <person name="Liew Y.J."/>
            <person name="Baumgarten S."/>
            <person name="Simakov O."/>
            <person name="Wilson M."/>
            <person name="Piel J."/>
            <person name="Ashoor H."/>
            <person name="Bougouffa S."/>
            <person name="Bajic V.B."/>
            <person name="Ryu T."/>
            <person name="Ravasi T."/>
            <person name="Bayer T."/>
            <person name="Micklem G."/>
            <person name="Kim H."/>
            <person name="Bhak J."/>
            <person name="Lajeunesse T.C."/>
            <person name="Voolstra C.R."/>
        </authorList>
    </citation>
    <scope>NUCLEOTIDE SEQUENCE [LARGE SCALE GENOMIC DNA]</scope>
    <source>
        <strain evidence="10 11">CCMP2467</strain>
    </source>
</reference>
<dbReference type="Pfam" id="PF00271">
    <property type="entry name" value="Helicase_C"/>
    <property type="match status" value="1"/>
</dbReference>
<dbReference type="GO" id="GO:0003677">
    <property type="term" value="F:DNA binding"/>
    <property type="evidence" value="ECO:0007669"/>
    <property type="project" value="UniProtKB-KW"/>
</dbReference>
<proteinExistence type="inferred from homology"/>
<organism evidence="10 11">
    <name type="scientific">Symbiodinium microadriaticum</name>
    <name type="common">Dinoflagellate</name>
    <name type="synonym">Zooxanthella microadriatica</name>
    <dbReference type="NCBI Taxonomy" id="2951"/>
    <lineage>
        <taxon>Eukaryota</taxon>
        <taxon>Sar</taxon>
        <taxon>Alveolata</taxon>
        <taxon>Dinophyceae</taxon>
        <taxon>Suessiales</taxon>
        <taxon>Symbiodiniaceae</taxon>
        <taxon>Symbiodinium</taxon>
    </lineage>
</organism>
<evidence type="ECO:0000313" key="11">
    <source>
        <dbReference type="Proteomes" id="UP000186817"/>
    </source>
</evidence>
<dbReference type="Pfam" id="PF16124">
    <property type="entry name" value="RecQ_Zn_bind"/>
    <property type="match status" value="1"/>
</dbReference>
<sequence length="1132" mass="120904">MKGADHLRIPTPSPTPPSAPEQTAGKTKSQAPEPSPSCKALLQKLLGEGATFRAGQQEVVEKLMAGQDVLYVFPTGAGKSLCYQLPALAASEEKFGLVVSPLIALMKDQVRISACSAAAAAILEDGSVMSWGDAEFGADSSAVCSQLQNVVNIQAASDAFAAIIADGSVVSWGDEDGGGDCSAVQHQLKNVQKIQASLNAFAAILGDGSVVTWGNPEFGGDSRHVQEQLRNVSQVQANERAFAAIAGDGSVVTWGDVDYGGSTAGSVKIQLKSVQHIQASESAFAAILYDGTVATWGDVWHGGDCSFVQEQLYEVQRIQAGSCAFAAMLEDGSVVTWGDMEYGADSSAVQSLLQDVQEIQASHTAFAAILGDRSVVTWGSSDRGGDCSAVQEQLHDVQCIQTTGHAFAALRVDGSVVTWGHAQKGGDSSAAQDQLTKVQQLQASEGAFAAILEDRSVVAWGLADYGGDDSELYDLQDVEQLQACERGFAAVRGDGCIVTWGDPVCGRPVRHLSARGLTAAALHSELPAAEKEAILTAIAPDPKKAKGKGAKGHTTAAPKLLYLSPELATSPSFAAVLKRCADRIAIVAIDEAHCVSKWGHDFRPCYRCLRQLRSLIPSSVPWAACTATATAQVRADVARNLDLKGSPVAEVILPFDRCNLRYSVITRARRMGEFEELLELTAAQPEEDTGIIYCQRKQDCEYVAQMLKDRGIPAMPFHAGLSKVQKQAAFTAFLGPTKRSGTVQLQLGQSEPSGPPEKARVLVATIAFGMGVDKADVRFVFHATPPKSLSAYYQESGRGGRDGQPALCAMFCSRKDFANARQLLSVRRGPDAADAEEIALHELQAVEEYCNAGEPCRRQTLLKHFGDPSAAKVQACPDLCCDRCATASGGTLRGIPVHWRAGAGKENVTRPRGFVGFRKASEAFAPQACAGEPGSSPFMSALQLRGSQNAPPPAETSTTSGSPKPKRRRCLLSLLYHSPDPVLPSQHNDKLFLGRVSAVRLIVPEAARSLGQAGSVLPEREQDAELLRAVIPEDSRAWAELHLYLEDLRSRLGEECGQEIFQTLIEASNLVDEANEITAAVRPSDCLKFEVELVWDIHRAAKDIVVIRLMKSKDRGEDRNDEELCKTGSSLT</sequence>
<dbReference type="GO" id="GO:0043138">
    <property type="term" value="F:3'-5' DNA helicase activity"/>
    <property type="evidence" value="ECO:0007669"/>
    <property type="project" value="UniProtKB-EC"/>
</dbReference>
<comment type="similarity">
    <text evidence="1">Belongs to the helicase family. RecQ subfamily.</text>
</comment>
<keyword evidence="3" id="KW-0067">ATP-binding</keyword>
<dbReference type="GO" id="GO:0006310">
    <property type="term" value="P:DNA recombination"/>
    <property type="evidence" value="ECO:0007669"/>
    <property type="project" value="TreeGrafter"/>
</dbReference>
<dbReference type="InterPro" id="IPR032284">
    <property type="entry name" value="RecQ_Zn-bd"/>
</dbReference>
<dbReference type="OrthoDB" id="5370059at2759"/>
<evidence type="ECO:0000256" key="8">
    <source>
        <dbReference type="SAM" id="MobiDB-lite"/>
    </source>
</evidence>
<dbReference type="InterPro" id="IPR027417">
    <property type="entry name" value="P-loop_NTPase"/>
</dbReference>
<dbReference type="GO" id="GO:0006281">
    <property type="term" value="P:DNA repair"/>
    <property type="evidence" value="ECO:0007669"/>
    <property type="project" value="TreeGrafter"/>
</dbReference>
<feature type="compositionally biased region" description="Polar residues" evidence="8">
    <location>
        <begin position="945"/>
        <end position="962"/>
    </location>
</feature>
<evidence type="ECO:0000256" key="2">
    <source>
        <dbReference type="ARBA" id="ARBA00022741"/>
    </source>
</evidence>
<dbReference type="EMBL" id="LSRX01000034">
    <property type="protein sequence ID" value="OLQ13015.1"/>
    <property type="molecule type" value="Genomic_DNA"/>
</dbReference>
<dbReference type="Proteomes" id="UP000186817">
    <property type="component" value="Unassembled WGS sequence"/>
</dbReference>
<dbReference type="PROSITE" id="PS51194">
    <property type="entry name" value="HELICASE_CTER"/>
    <property type="match status" value="1"/>
</dbReference>
<dbReference type="InterPro" id="IPR014001">
    <property type="entry name" value="Helicase_ATP-bd"/>
</dbReference>
<dbReference type="PANTHER" id="PTHR13710:SF105">
    <property type="entry name" value="ATP-DEPENDENT DNA HELICASE Q1"/>
    <property type="match status" value="1"/>
</dbReference>
<feature type="domain" description="Helicase C-terminal" evidence="9">
    <location>
        <begin position="673"/>
        <end position="844"/>
    </location>
</feature>
<gene>
    <name evidence="10" type="primary">recQ</name>
    <name evidence="10" type="ORF">AK812_SmicGene3019</name>
</gene>
<comment type="caution">
    <text evidence="10">The sequence shown here is derived from an EMBL/GenBank/DDBJ whole genome shotgun (WGS) entry which is preliminary data.</text>
</comment>
<name>A0A1Q9F022_SYMMI</name>
<dbReference type="InterPro" id="IPR001650">
    <property type="entry name" value="Helicase_C-like"/>
</dbReference>
<dbReference type="InterPro" id="IPR009091">
    <property type="entry name" value="RCC1/BLIP-II"/>
</dbReference>
<evidence type="ECO:0000256" key="3">
    <source>
        <dbReference type="ARBA" id="ARBA00022840"/>
    </source>
</evidence>
<evidence type="ECO:0000256" key="6">
    <source>
        <dbReference type="ARBA" id="ARBA00034617"/>
    </source>
</evidence>
<feature type="region of interest" description="Disordered" evidence="8">
    <location>
        <begin position="944"/>
        <end position="966"/>
    </location>
</feature>
<dbReference type="SMART" id="SM00487">
    <property type="entry name" value="DEXDc"/>
    <property type="match status" value="1"/>
</dbReference>
<evidence type="ECO:0000256" key="7">
    <source>
        <dbReference type="ARBA" id="ARBA00034808"/>
    </source>
</evidence>
<dbReference type="Pfam" id="PF00270">
    <property type="entry name" value="DEAD"/>
    <property type="match status" value="1"/>
</dbReference>
<accession>A0A1Q9F022</accession>
<dbReference type="GO" id="GO:0005524">
    <property type="term" value="F:ATP binding"/>
    <property type="evidence" value="ECO:0007669"/>
    <property type="project" value="UniProtKB-KW"/>
</dbReference>
<keyword evidence="11" id="KW-1185">Reference proteome</keyword>
<dbReference type="SMART" id="SM00490">
    <property type="entry name" value="HELICc"/>
    <property type="match status" value="1"/>
</dbReference>
<evidence type="ECO:0000256" key="1">
    <source>
        <dbReference type="ARBA" id="ARBA00005446"/>
    </source>
</evidence>